<dbReference type="InterPro" id="IPR045584">
    <property type="entry name" value="Pilin-like"/>
</dbReference>
<feature type="transmembrane region" description="Helical" evidence="1">
    <location>
        <begin position="12"/>
        <end position="39"/>
    </location>
</feature>
<keyword evidence="1" id="KW-0472">Membrane</keyword>
<sequence>MKASRRGDAKVVIIILVVVFGVMALLCAGIVVALLVPAIGQARMAAQRMQSQNNLKVIGLALHNYHDTYGTLPPAYIPDEDGQPMHSWRVLILPFVEANHIYAQYD</sequence>
<gene>
    <name evidence="3" type="ORF">Pan97_51330</name>
</gene>
<dbReference type="SUPFAM" id="SSF54523">
    <property type="entry name" value="Pili subunits"/>
    <property type="match status" value="1"/>
</dbReference>
<evidence type="ECO:0000313" key="3">
    <source>
        <dbReference type="EMBL" id="QDU78053.1"/>
    </source>
</evidence>
<accession>A0A518CFP2</accession>
<organism evidence="3 4">
    <name type="scientific">Bremerella volcania</name>
    <dbReference type="NCBI Taxonomy" id="2527984"/>
    <lineage>
        <taxon>Bacteria</taxon>
        <taxon>Pseudomonadati</taxon>
        <taxon>Planctomycetota</taxon>
        <taxon>Planctomycetia</taxon>
        <taxon>Pirellulales</taxon>
        <taxon>Pirellulaceae</taxon>
        <taxon>Bremerella</taxon>
    </lineage>
</organism>
<dbReference type="Proteomes" id="UP000318626">
    <property type="component" value="Chromosome"/>
</dbReference>
<evidence type="ECO:0000256" key="1">
    <source>
        <dbReference type="SAM" id="Phobius"/>
    </source>
</evidence>
<feature type="domain" description="DUF1559" evidence="2">
    <location>
        <begin position="41"/>
        <end position="106"/>
    </location>
</feature>
<evidence type="ECO:0000259" key="2">
    <source>
        <dbReference type="Pfam" id="PF07596"/>
    </source>
</evidence>
<keyword evidence="1" id="KW-1133">Transmembrane helix</keyword>
<proteinExistence type="predicted"/>
<dbReference type="InterPro" id="IPR011453">
    <property type="entry name" value="DUF1559"/>
</dbReference>
<dbReference type="PANTHER" id="PTHR30093">
    <property type="entry name" value="GENERAL SECRETION PATHWAY PROTEIN G"/>
    <property type="match status" value="1"/>
</dbReference>
<dbReference type="RefSeq" id="WP_144977579.1">
    <property type="nucleotide sequence ID" value="NZ_CP036289.1"/>
</dbReference>
<dbReference type="OrthoDB" id="285651at2"/>
<keyword evidence="1" id="KW-0812">Transmembrane</keyword>
<keyword evidence="4" id="KW-1185">Reference proteome</keyword>
<dbReference type="KEGG" id="bvo:Pan97_51330"/>
<protein>
    <recommendedName>
        <fullName evidence="2">DUF1559 domain-containing protein</fullName>
    </recommendedName>
</protein>
<name>A0A518CFP2_9BACT</name>
<evidence type="ECO:0000313" key="4">
    <source>
        <dbReference type="Proteomes" id="UP000318626"/>
    </source>
</evidence>
<dbReference type="PANTHER" id="PTHR30093:SF2">
    <property type="entry name" value="TYPE II SECRETION SYSTEM PROTEIN H"/>
    <property type="match status" value="1"/>
</dbReference>
<dbReference type="AlphaFoldDB" id="A0A518CFP2"/>
<dbReference type="EMBL" id="CP036289">
    <property type="protein sequence ID" value="QDU78053.1"/>
    <property type="molecule type" value="Genomic_DNA"/>
</dbReference>
<dbReference type="Pfam" id="PF07596">
    <property type="entry name" value="SBP_bac_10"/>
    <property type="match status" value="1"/>
</dbReference>
<reference evidence="4" key="1">
    <citation type="submission" date="2019-02" db="EMBL/GenBank/DDBJ databases">
        <title>Deep-cultivation of Planctomycetes and their phenomic and genomic characterization uncovers novel biology.</title>
        <authorList>
            <person name="Wiegand S."/>
            <person name="Jogler M."/>
            <person name="Boedeker C."/>
            <person name="Pinto D."/>
            <person name="Vollmers J."/>
            <person name="Rivas-Marin E."/>
            <person name="Kohn T."/>
            <person name="Peeters S.H."/>
            <person name="Heuer A."/>
            <person name="Rast P."/>
            <person name="Oberbeckmann S."/>
            <person name="Bunk B."/>
            <person name="Jeske O."/>
            <person name="Meyerdierks A."/>
            <person name="Storesund J.E."/>
            <person name="Kallscheuer N."/>
            <person name="Luecker S."/>
            <person name="Lage O.M."/>
            <person name="Pohl T."/>
            <person name="Merkel B.J."/>
            <person name="Hornburger P."/>
            <person name="Mueller R.-W."/>
            <person name="Bruemmer F."/>
            <person name="Labrenz M."/>
            <person name="Spormann A.M."/>
            <person name="Op den Camp H."/>
            <person name="Overmann J."/>
            <person name="Amann R."/>
            <person name="Jetten M.S.M."/>
            <person name="Mascher T."/>
            <person name="Medema M.H."/>
            <person name="Devos D.P."/>
            <person name="Kaster A.-K."/>
            <person name="Ovreas L."/>
            <person name="Rohde M."/>
            <person name="Galperin M.Y."/>
            <person name="Jogler C."/>
        </authorList>
    </citation>
    <scope>NUCLEOTIDE SEQUENCE [LARGE SCALE GENOMIC DNA]</scope>
    <source>
        <strain evidence="4">Pan97</strain>
    </source>
</reference>